<sequence length="82" mass="9316">MRGPVRLDNDGSSAPRWGNEQPPIDVGWHREAPRPVPAHTFVRRTHGWAAQVVTQRQFRHRVEGHDLHGIGTDPAEAEEPRE</sequence>
<feature type="region of interest" description="Disordered" evidence="1">
    <location>
        <begin position="60"/>
        <end position="82"/>
    </location>
</feature>
<organism evidence="2 3">
    <name type="scientific">Saccharopolyspora phatthalungensis</name>
    <dbReference type="NCBI Taxonomy" id="664693"/>
    <lineage>
        <taxon>Bacteria</taxon>
        <taxon>Bacillati</taxon>
        <taxon>Actinomycetota</taxon>
        <taxon>Actinomycetes</taxon>
        <taxon>Pseudonocardiales</taxon>
        <taxon>Pseudonocardiaceae</taxon>
        <taxon>Saccharopolyspora</taxon>
    </lineage>
</organism>
<gene>
    <name evidence="2" type="ORF">BJ970_002609</name>
</gene>
<evidence type="ECO:0000256" key="1">
    <source>
        <dbReference type="SAM" id="MobiDB-lite"/>
    </source>
</evidence>
<accession>A0A840Q9E9</accession>
<evidence type="ECO:0000313" key="3">
    <source>
        <dbReference type="Proteomes" id="UP000584374"/>
    </source>
</evidence>
<dbReference type="AlphaFoldDB" id="A0A840Q9E9"/>
<evidence type="ECO:0000313" key="2">
    <source>
        <dbReference type="EMBL" id="MBB5155075.1"/>
    </source>
</evidence>
<proteinExistence type="predicted"/>
<keyword evidence="3" id="KW-1185">Reference proteome</keyword>
<dbReference type="EMBL" id="JACHIW010000001">
    <property type="protein sequence ID" value="MBB5155075.1"/>
    <property type="molecule type" value="Genomic_DNA"/>
</dbReference>
<name>A0A840Q9E9_9PSEU</name>
<dbReference type="Proteomes" id="UP000584374">
    <property type="component" value="Unassembled WGS sequence"/>
</dbReference>
<protein>
    <submittedName>
        <fullName evidence="2">Uncharacterized protein</fullName>
    </submittedName>
</protein>
<dbReference type="RefSeq" id="WP_184726483.1">
    <property type="nucleotide sequence ID" value="NZ_JACHIW010000001.1"/>
</dbReference>
<reference evidence="2 3" key="1">
    <citation type="submission" date="2020-08" db="EMBL/GenBank/DDBJ databases">
        <title>Sequencing the genomes of 1000 actinobacteria strains.</title>
        <authorList>
            <person name="Klenk H.-P."/>
        </authorList>
    </citation>
    <scope>NUCLEOTIDE SEQUENCE [LARGE SCALE GENOMIC DNA]</scope>
    <source>
        <strain evidence="2 3">DSM 45584</strain>
    </source>
</reference>
<feature type="region of interest" description="Disordered" evidence="1">
    <location>
        <begin position="1"/>
        <end position="31"/>
    </location>
</feature>
<comment type="caution">
    <text evidence="2">The sequence shown here is derived from an EMBL/GenBank/DDBJ whole genome shotgun (WGS) entry which is preliminary data.</text>
</comment>